<dbReference type="Proteomes" id="UP000555756">
    <property type="component" value="Unassembled WGS sequence"/>
</dbReference>
<name>A0A7W4JUE6_9PROT</name>
<dbReference type="EMBL" id="JABEQF010000011">
    <property type="protein sequence ID" value="MBB2191034.1"/>
    <property type="molecule type" value="Genomic_DNA"/>
</dbReference>
<evidence type="ECO:0000313" key="3">
    <source>
        <dbReference type="Proteomes" id="UP000555756"/>
    </source>
</evidence>
<dbReference type="PANTHER" id="PTHR43316:SF9">
    <property type="entry name" value="ACID DEHALOGENASE, PUTATIVE (AFU_ORTHOLOGUE AFUA_6G14460)-RELATED"/>
    <property type="match status" value="1"/>
</dbReference>
<keyword evidence="3" id="KW-1185">Reference proteome</keyword>
<dbReference type="InterPro" id="IPR023214">
    <property type="entry name" value="HAD_sf"/>
</dbReference>
<protein>
    <submittedName>
        <fullName evidence="2">HAD hydrolase-like protein</fullName>
    </submittedName>
</protein>
<evidence type="ECO:0000313" key="2">
    <source>
        <dbReference type="EMBL" id="MBB2191034.1"/>
    </source>
</evidence>
<dbReference type="Pfam" id="PF00702">
    <property type="entry name" value="Hydrolase"/>
    <property type="match status" value="1"/>
</dbReference>
<reference evidence="2 3" key="1">
    <citation type="submission" date="2020-04" db="EMBL/GenBank/DDBJ databases">
        <title>Description of novel Gluconacetobacter.</title>
        <authorList>
            <person name="Sombolestani A."/>
        </authorList>
    </citation>
    <scope>NUCLEOTIDE SEQUENCE [LARGE SCALE GENOMIC DNA]</scope>
    <source>
        <strain evidence="2 3">LMG 21311</strain>
    </source>
</reference>
<keyword evidence="1 2" id="KW-0378">Hydrolase</keyword>
<dbReference type="AlphaFoldDB" id="A0A7W4JUE6"/>
<comment type="caution">
    <text evidence="2">The sequence shown here is derived from an EMBL/GenBank/DDBJ whole genome shotgun (WGS) entry which is preliminary data.</text>
</comment>
<gene>
    <name evidence="2" type="ORF">HLH34_13870</name>
</gene>
<accession>A0A7W4JUE6</accession>
<evidence type="ECO:0000256" key="1">
    <source>
        <dbReference type="ARBA" id="ARBA00022801"/>
    </source>
</evidence>
<dbReference type="Gene3D" id="3.40.50.1000">
    <property type="entry name" value="HAD superfamily/HAD-like"/>
    <property type="match status" value="1"/>
</dbReference>
<dbReference type="InterPro" id="IPR036412">
    <property type="entry name" value="HAD-like_sf"/>
</dbReference>
<dbReference type="GO" id="GO:0016787">
    <property type="term" value="F:hydrolase activity"/>
    <property type="evidence" value="ECO:0007669"/>
    <property type="project" value="UniProtKB-KW"/>
</dbReference>
<sequence>MFSCASDVGPAFPDTVAALAYLKRHFRLVVLSNVDMASFAATNARLQVAFDAVYTAEDIGSYKPSHRNFEYMLEHLHDLGLSARDVLHTAESLFHDHVPANAFGLASCWIARRYARPGLGATMEPGAMPNVNFRFDSLADLVTAHRAETGAA</sequence>
<proteinExistence type="predicted"/>
<organism evidence="2 3">
    <name type="scientific">Gluconacetobacter azotocaptans</name>
    <dbReference type="NCBI Taxonomy" id="142834"/>
    <lineage>
        <taxon>Bacteria</taxon>
        <taxon>Pseudomonadati</taxon>
        <taxon>Pseudomonadota</taxon>
        <taxon>Alphaproteobacteria</taxon>
        <taxon>Acetobacterales</taxon>
        <taxon>Acetobacteraceae</taxon>
        <taxon>Gluconacetobacter</taxon>
    </lineage>
</organism>
<dbReference type="InterPro" id="IPR051540">
    <property type="entry name" value="S-2-haloacid_dehalogenase"/>
</dbReference>
<dbReference type="PANTHER" id="PTHR43316">
    <property type="entry name" value="HYDROLASE, HALOACID DELAHOGENASE-RELATED"/>
    <property type="match status" value="1"/>
</dbReference>
<dbReference type="SUPFAM" id="SSF56784">
    <property type="entry name" value="HAD-like"/>
    <property type="match status" value="1"/>
</dbReference>